<dbReference type="InterPro" id="IPR017927">
    <property type="entry name" value="FAD-bd_FR_type"/>
</dbReference>
<feature type="domain" description="FAD-binding FR-type" evidence="1">
    <location>
        <begin position="1"/>
        <end position="122"/>
    </location>
</feature>
<dbReference type="EMBL" id="CP159218">
    <property type="protein sequence ID" value="XCG66019.1"/>
    <property type="molecule type" value="Genomic_DNA"/>
</dbReference>
<proteinExistence type="predicted"/>
<sequence>MVVLQVLGSERLTDHLVRVWVGGPGFPEFRNNEFSDRYCKLHFAKPELGLTPPYDLTELRDRLAPGDLPVTRTYTIREVREDRLAIDFVVHGDSGIAGPWAAAARPGDQLVLSGPGGGYLPDPAADVHVLAGDESALPAIAAALEVMAPDARGSVFIETFGPADELALDRPVGVGLHWLHRDDAEAGTTTLLADALRELGRPAGRVQVFAHGERESMKAVRDALQSWDLSRGDLSLSGYWANGRTEDRFQAEKREPIGVIL</sequence>
<dbReference type="Gene3D" id="2.40.30.10">
    <property type="entry name" value="Translation factors"/>
    <property type="match status" value="1"/>
</dbReference>
<evidence type="ECO:0000259" key="1">
    <source>
        <dbReference type="PROSITE" id="PS51384"/>
    </source>
</evidence>
<reference evidence="2" key="1">
    <citation type="submission" date="2024-05" db="EMBL/GenBank/DDBJ databases">
        <authorList>
            <person name="Cai S.Y."/>
            <person name="Jin L.M."/>
            <person name="Li H.R."/>
        </authorList>
    </citation>
    <scope>NUCLEOTIDE SEQUENCE</scope>
    <source>
        <strain evidence="2">A5-74</strain>
    </source>
</reference>
<dbReference type="InterPro" id="IPR007037">
    <property type="entry name" value="SIP_rossman_dom"/>
</dbReference>
<dbReference type="RefSeq" id="WP_353651622.1">
    <property type="nucleotide sequence ID" value="NZ_CP159218.1"/>
</dbReference>
<accession>A0AAU8DVM9</accession>
<evidence type="ECO:0000313" key="2">
    <source>
        <dbReference type="EMBL" id="XCG66019.1"/>
    </source>
</evidence>
<dbReference type="PANTHER" id="PTHR30157">
    <property type="entry name" value="FERRIC REDUCTASE, NADPH-DEPENDENT"/>
    <property type="match status" value="1"/>
</dbReference>
<dbReference type="Pfam" id="PF04954">
    <property type="entry name" value="SIP"/>
    <property type="match status" value="1"/>
</dbReference>
<dbReference type="InterPro" id="IPR039261">
    <property type="entry name" value="FNR_nucleotide-bd"/>
</dbReference>
<gene>
    <name evidence="2" type="ORF">ABLG96_00060</name>
</gene>
<dbReference type="InterPro" id="IPR013113">
    <property type="entry name" value="SIP_FAD-bd"/>
</dbReference>
<dbReference type="PROSITE" id="PS51384">
    <property type="entry name" value="FAD_FR"/>
    <property type="match status" value="1"/>
</dbReference>
<dbReference type="InterPro" id="IPR039374">
    <property type="entry name" value="SIP_fam"/>
</dbReference>
<dbReference type="AlphaFoldDB" id="A0AAU8DVM9"/>
<dbReference type="InterPro" id="IPR017938">
    <property type="entry name" value="Riboflavin_synthase-like_b-brl"/>
</dbReference>
<dbReference type="Gene3D" id="3.40.50.80">
    <property type="entry name" value="Nucleotide-binding domain of ferredoxin-NADP reductase (FNR) module"/>
    <property type="match status" value="1"/>
</dbReference>
<organism evidence="2">
    <name type="scientific">Nakamurella sp. A5-74</name>
    <dbReference type="NCBI Taxonomy" id="3158264"/>
    <lineage>
        <taxon>Bacteria</taxon>
        <taxon>Bacillati</taxon>
        <taxon>Actinomycetota</taxon>
        <taxon>Actinomycetes</taxon>
        <taxon>Nakamurellales</taxon>
        <taxon>Nakamurellaceae</taxon>
        <taxon>Nakamurella</taxon>
    </lineage>
</organism>
<dbReference type="Pfam" id="PF08021">
    <property type="entry name" value="FAD_binding_9"/>
    <property type="match status" value="1"/>
</dbReference>
<name>A0AAU8DVM9_9ACTN</name>
<protein>
    <submittedName>
        <fullName evidence="2">Siderophore-interacting protein</fullName>
    </submittedName>
</protein>
<dbReference type="SUPFAM" id="SSF63380">
    <property type="entry name" value="Riboflavin synthase domain-like"/>
    <property type="match status" value="1"/>
</dbReference>
<dbReference type="PANTHER" id="PTHR30157:SF0">
    <property type="entry name" value="NADPH-DEPENDENT FERRIC-CHELATE REDUCTASE"/>
    <property type="match status" value="1"/>
</dbReference>
<dbReference type="CDD" id="cd06193">
    <property type="entry name" value="siderophore_interacting"/>
    <property type="match status" value="1"/>
</dbReference>
<dbReference type="GO" id="GO:0016491">
    <property type="term" value="F:oxidoreductase activity"/>
    <property type="evidence" value="ECO:0007669"/>
    <property type="project" value="InterPro"/>
</dbReference>